<evidence type="ECO:0000313" key="4">
    <source>
        <dbReference type="EMBL" id="PYF80976.1"/>
    </source>
</evidence>
<proteinExistence type="predicted"/>
<dbReference type="SUPFAM" id="SSF46689">
    <property type="entry name" value="Homeodomain-like"/>
    <property type="match status" value="1"/>
</dbReference>
<dbReference type="EMBL" id="QKLW01000005">
    <property type="protein sequence ID" value="PYF80976.1"/>
    <property type="molecule type" value="Genomic_DNA"/>
</dbReference>
<dbReference type="PROSITE" id="PS50977">
    <property type="entry name" value="HTH_TETR_2"/>
    <property type="match status" value="1"/>
</dbReference>
<comment type="caution">
    <text evidence="4">The sequence shown here is derived from an EMBL/GenBank/DDBJ whole genome shotgun (WGS) entry which is preliminary data.</text>
</comment>
<evidence type="ECO:0000256" key="1">
    <source>
        <dbReference type="ARBA" id="ARBA00023125"/>
    </source>
</evidence>
<dbReference type="GO" id="GO:0000976">
    <property type="term" value="F:transcription cis-regulatory region binding"/>
    <property type="evidence" value="ECO:0007669"/>
    <property type="project" value="TreeGrafter"/>
</dbReference>
<dbReference type="InterPro" id="IPR001647">
    <property type="entry name" value="HTH_TetR"/>
</dbReference>
<evidence type="ECO:0000313" key="5">
    <source>
        <dbReference type="Proteomes" id="UP000247551"/>
    </source>
</evidence>
<name>A0A318UWT3_9GAMM</name>
<gene>
    <name evidence="4" type="ORF">DFP75_10566</name>
</gene>
<reference evidence="4 5" key="1">
    <citation type="submission" date="2018-06" db="EMBL/GenBank/DDBJ databases">
        <title>Genomic Encyclopedia of Type Strains, Phase III (KMG-III): the genomes of soil and plant-associated and newly described type strains.</title>
        <authorList>
            <person name="Whitman W."/>
        </authorList>
    </citation>
    <scope>NUCLEOTIDE SEQUENCE [LARGE SCALE GENOMIC DNA]</scope>
    <source>
        <strain evidence="4 5">CECT 7730</strain>
    </source>
</reference>
<protein>
    <submittedName>
        <fullName evidence="4">TetR family transcriptional regulator</fullName>
    </submittedName>
</protein>
<dbReference type="AlphaFoldDB" id="A0A318UWT3"/>
<dbReference type="SUPFAM" id="SSF48498">
    <property type="entry name" value="Tetracyclin repressor-like, C-terminal domain"/>
    <property type="match status" value="1"/>
</dbReference>
<dbReference type="Gene3D" id="1.10.357.10">
    <property type="entry name" value="Tetracycline Repressor, domain 2"/>
    <property type="match status" value="1"/>
</dbReference>
<keyword evidence="1 2" id="KW-0238">DNA-binding</keyword>
<accession>A0A318UWT3</accession>
<keyword evidence="5" id="KW-1185">Reference proteome</keyword>
<dbReference type="InterPro" id="IPR009057">
    <property type="entry name" value="Homeodomain-like_sf"/>
</dbReference>
<dbReference type="RefSeq" id="WP_110575796.1">
    <property type="nucleotide sequence ID" value="NZ_QKLW01000005.1"/>
</dbReference>
<sequence>MTTRIGRPKQSNKHQDSARGHLITAAKRCFSEQGFDKVSTRKIALSAGVDAAMIRYYFGSKAGLFEAVIEETLAPVIEQFQVDIDPNTTPDPLRLMQTYYRMIANNPMLPKLILPVISQQDNPQAFGIVTGIIDNILKRSEKWIEAFEQQKHINPNLNPAWLRLSFVSLMIFPILAPKYLQQQLGVELKEDCLLSLADHNQTLLEQGLFAFQSASNKKKGEHE</sequence>
<dbReference type="Proteomes" id="UP000247551">
    <property type="component" value="Unassembled WGS sequence"/>
</dbReference>
<feature type="DNA-binding region" description="H-T-H motif" evidence="2">
    <location>
        <begin position="39"/>
        <end position="58"/>
    </location>
</feature>
<dbReference type="PANTHER" id="PTHR30055:SF233">
    <property type="entry name" value="REGULATORY PROTEIN TETR"/>
    <property type="match status" value="1"/>
</dbReference>
<evidence type="ECO:0000256" key="2">
    <source>
        <dbReference type="PROSITE-ProRule" id="PRU00335"/>
    </source>
</evidence>
<dbReference type="PANTHER" id="PTHR30055">
    <property type="entry name" value="HTH-TYPE TRANSCRIPTIONAL REGULATOR RUTR"/>
    <property type="match status" value="1"/>
</dbReference>
<organism evidence="4 5">
    <name type="scientific">Marinomonas alcarazii</name>
    <dbReference type="NCBI Taxonomy" id="491949"/>
    <lineage>
        <taxon>Bacteria</taxon>
        <taxon>Pseudomonadati</taxon>
        <taxon>Pseudomonadota</taxon>
        <taxon>Gammaproteobacteria</taxon>
        <taxon>Oceanospirillales</taxon>
        <taxon>Oceanospirillaceae</taxon>
        <taxon>Marinomonas</taxon>
    </lineage>
</organism>
<feature type="domain" description="HTH tetR-type" evidence="3">
    <location>
        <begin position="16"/>
        <end position="76"/>
    </location>
</feature>
<dbReference type="InterPro" id="IPR036271">
    <property type="entry name" value="Tet_transcr_reg_TetR-rel_C_sf"/>
</dbReference>
<dbReference type="PRINTS" id="PR00455">
    <property type="entry name" value="HTHTETR"/>
</dbReference>
<evidence type="ECO:0000259" key="3">
    <source>
        <dbReference type="PROSITE" id="PS50977"/>
    </source>
</evidence>
<dbReference type="GO" id="GO:0003700">
    <property type="term" value="F:DNA-binding transcription factor activity"/>
    <property type="evidence" value="ECO:0007669"/>
    <property type="project" value="TreeGrafter"/>
</dbReference>
<dbReference type="InterPro" id="IPR050109">
    <property type="entry name" value="HTH-type_TetR-like_transc_reg"/>
</dbReference>
<dbReference type="Pfam" id="PF00440">
    <property type="entry name" value="TetR_N"/>
    <property type="match status" value="1"/>
</dbReference>